<evidence type="ECO:0000313" key="3">
    <source>
        <dbReference type="Proteomes" id="UP001595909"/>
    </source>
</evidence>
<feature type="transmembrane region" description="Helical" evidence="1">
    <location>
        <begin position="26"/>
        <end position="54"/>
    </location>
</feature>
<sequence length="164" mass="17220">MSVALATIVTLTSTIATDHVWALAILVVAAGVVRAACAGGVTSILCLAGTMVIGQPIMHMIGELTHSHALAASHSVLACLVLIAFHVALFVVLTALTTACDTAGRALLARFRRLVRVVLRTVGPVQYDALTLRFEPPARRSKQRVSARLPERRGPPAVLVALAS</sequence>
<dbReference type="EMBL" id="JBHSIM010000045">
    <property type="protein sequence ID" value="MFC4835003.1"/>
    <property type="molecule type" value="Genomic_DNA"/>
</dbReference>
<protein>
    <submittedName>
        <fullName evidence="2">Uncharacterized protein</fullName>
    </submittedName>
</protein>
<comment type="caution">
    <text evidence="2">The sequence shown here is derived from an EMBL/GenBank/DDBJ whole genome shotgun (WGS) entry which is preliminary data.</text>
</comment>
<keyword evidence="1" id="KW-0472">Membrane</keyword>
<dbReference type="Proteomes" id="UP001595909">
    <property type="component" value="Unassembled WGS sequence"/>
</dbReference>
<dbReference type="RefSeq" id="WP_274187474.1">
    <property type="nucleotide sequence ID" value="NZ_BAABHN010000045.1"/>
</dbReference>
<reference evidence="3" key="1">
    <citation type="journal article" date="2019" name="Int. J. Syst. Evol. Microbiol.">
        <title>The Global Catalogue of Microorganisms (GCM) 10K type strain sequencing project: providing services to taxonomists for standard genome sequencing and annotation.</title>
        <authorList>
            <consortium name="The Broad Institute Genomics Platform"/>
            <consortium name="The Broad Institute Genome Sequencing Center for Infectious Disease"/>
            <person name="Wu L."/>
            <person name="Ma J."/>
        </authorList>
    </citation>
    <scope>NUCLEOTIDE SEQUENCE [LARGE SCALE GENOMIC DNA]</scope>
    <source>
        <strain evidence="3">CCUG 50347</strain>
    </source>
</reference>
<keyword evidence="1" id="KW-0812">Transmembrane</keyword>
<keyword evidence="3" id="KW-1185">Reference proteome</keyword>
<proteinExistence type="predicted"/>
<keyword evidence="1" id="KW-1133">Transmembrane helix</keyword>
<evidence type="ECO:0000313" key="2">
    <source>
        <dbReference type="EMBL" id="MFC4835003.1"/>
    </source>
</evidence>
<evidence type="ECO:0000256" key="1">
    <source>
        <dbReference type="SAM" id="Phobius"/>
    </source>
</evidence>
<organism evidence="2 3">
    <name type="scientific">Actinomycetospora chibensis</name>
    <dbReference type="NCBI Taxonomy" id="663606"/>
    <lineage>
        <taxon>Bacteria</taxon>
        <taxon>Bacillati</taxon>
        <taxon>Actinomycetota</taxon>
        <taxon>Actinomycetes</taxon>
        <taxon>Pseudonocardiales</taxon>
        <taxon>Pseudonocardiaceae</taxon>
        <taxon>Actinomycetospora</taxon>
    </lineage>
</organism>
<name>A0ABV9RNZ3_9PSEU</name>
<gene>
    <name evidence="2" type="ORF">ACFPEL_21515</name>
</gene>
<accession>A0ABV9RNZ3</accession>
<feature type="transmembrane region" description="Helical" evidence="1">
    <location>
        <begin position="75"/>
        <end position="96"/>
    </location>
</feature>